<dbReference type="AlphaFoldDB" id="T1K4P2"/>
<dbReference type="EMBL" id="CAEY01001579">
    <property type="status" value="NOT_ANNOTATED_CDS"/>
    <property type="molecule type" value="Genomic_DNA"/>
</dbReference>
<evidence type="ECO:0000313" key="1">
    <source>
        <dbReference type="EnsemblMetazoa" id="tetur05g03310.1"/>
    </source>
</evidence>
<accession>T1K4P2</accession>
<evidence type="ECO:0000313" key="2">
    <source>
        <dbReference type="Proteomes" id="UP000015104"/>
    </source>
</evidence>
<sequence length="39" mass="4471">MDSLKDSNLNTNFTLFQDSVKSYSFGIFGIPNEMILRLN</sequence>
<reference evidence="2" key="1">
    <citation type="submission" date="2011-08" db="EMBL/GenBank/DDBJ databases">
        <authorList>
            <person name="Rombauts S."/>
        </authorList>
    </citation>
    <scope>NUCLEOTIDE SEQUENCE</scope>
    <source>
        <strain evidence="2">London</strain>
    </source>
</reference>
<organism evidence="1 2">
    <name type="scientific">Tetranychus urticae</name>
    <name type="common">Two-spotted spider mite</name>
    <dbReference type="NCBI Taxonomy" id="32264"/>
    <lineage>
        <taxon>Eukaryota</taxon>
        <taxon>Metazoa</taxon>
        <taxon>Ecdysozoa</taxon>
        <taxon>Arthropoda</taxon>
        <taxon>Chelicerata</taxon>
        <taxon>Arachnida</taxon>
        <taxon>Acari</taxon>
        <taxon>Acariformes</taxon>
        <taxon>Trombidiformes</taxon>
        <taxon>Prostigmata</taxon>
        <taxon>Eleutherengona</taxon>
        <taxon>Raphignathae</taxon>
        <taxon>Tetranychoidea</taxon>
        <taxon>Tetranychidae</taxon>
        <taxon>Tetranychus</taxon>
    </lineage>
</organism>
<protein>
    <submittedName>
        <fullName evidence="1">Uncharacterized protein</fullName>
    </submittedName>
</protein>
<reference evidence="1" key="2">
    <citation type="submission" date="2015-06" db="UniProtKB">
        <authorList>
            <consortium name="EnsemblMetazoa"/>
        </authorList>
    </citation>
    <scope>IDENTIFICATION</scope>
</reference>
<dbReference type="HOGENOM" id="CLU_3320611_0_0_1"/>
<keyword evidence="2" id="KW-1185">Reference proteome</keyword>
<proteinExistence type="predicted"/>
<dbReference type="EnsemblMetazoa" id="tetur05g03310.1">
    <property type="protein sequence ID" value="tetur05g03310.1"/>
    <property type="gene ID" value="tetur05g03310"/>
</dbReference>
<dbReference type="Proteomes" id="UP000015104">
    <property type="component" value="Unassembled WGS sequence"/>
</dbReference>
<name>T1K4P2_TETUR</name>